<feature type="region of interest" description="Disordered" evidence="7">
    <location>
        <begin position="2120"/>
        <end position="2191"/>
    </location>
</feature>
<organism evidence="9 10">
    <name type="scientific">Suillus luteus UH-Slu-Lm8-n1</name>
    <dbReference type="NCBI Taxonomy" id="930992"/>
    <lineage>
        <taxon>Eukaryota</taxon>
        <taxon>Fungi</taxon>
        <taxon>Dikarya</taxon>
        <taxon>Basidiomycota</taxon>
        <taxon>Agaricomycotina</taxon>
        <taxon>Agaricomycetes</taxon>
        <taxon>Agaricomycetidae</taxon>
        <taxon>Boletales</taxon>
        <taxon>Suillineae</taxon>
        <taxon>Suillaceae</taxon>
        <taxon>Suillus</taxon>
    </lineage>
</organism>
<dbReference type="OrthoDB" id="205662at2759"/>
<feature type="region of interest" description="Disordered" evidence="7">
    <location>
        <begin position="1606"/>
        <end position="1673"/>
    </location>
</feature>
<dbReference type="GO" id="GO:0099070">
    <property type="term" value="C:static microtubule bundle"/>
    <property type="evidence" value="ECO:0007669"/>
    <property type="project" value="UniProtKB-ARBA"/>
</dbReference>
<dbReference type="PROSITE" id="PS50077">
    <property type="entry name" value="HEAT_REPEAT"/>
    <property type="match status" value="1"/>
</dbReference>
<sequence length="2191" mass="234639">MDGPPPQEEDFSSLPISERLNHKNWKARVSGYESLIKTFQTTASDTDPAFKPYINSSDLLKKIATDSNAVAQEKGVECLVALVKFAGESAAKTREAVVPALVDKCLGSARAGTKNQAIELILQYVEVENSAAGVVADIIPGLSAKQPKAVAGSVFALKEVVRSFGTQVTPPAPVLKSLPKIFAHADKNVRAEGTQLTHTLYQYIGAAIDPWLSELKPVQVKELQEAFEEMEKAGKGKGTLKSARLTREHQREVETAGDAADDGEEAGGQSEELDLPDPRTLAEPVNIIPKLPSNMQANLTSSKWKERKEVLDELLTLVNTTPRIQDAPELGELAKSLAACISKDANINCVMTAAHVMEGLAKGMMAPFGRLRETVIPLMLERLKERKANVTDAIGAALDAVFATTTLPDMIPDLIPALGNKNPQIKEGTLKFLARSLSTSTTPVQTGQIKTLTDPLAVLLEDGFEGARNEAAACLGILMKMVGERPLNALMDGLADIRKVKVKEAYEKAVVKCKAGAPKAPAAAKEPPKKKAPLSKKAGGTAPPKAEVTETPMIDEEPLKKPVGKPPARLMKKAPPTSETPEASSSAGNPPVKVAPAVKKLAPTAAAKPSKPAVPAAPGAIDTFKYKHTPEDAENLAAELIPAAIMEGLGDANWKARLAACEEMQTWIEGVVEDVDAEVVVRAIAKKGWSEKNFQVSAKLYGVLTILAERCPSFGRSCVALSTSHLSEKLGDMKLKKSAGDALTAFAEATSLQFVLNQAYDPLGKQKAPKVLADALGWIDTSIVEFGIAGVSLRPLIDFLKTALKNSNAAVRTSATKTLVSVKLFAGSSIKDFLEDLNAQLLVTIQGEFDKVENVPAPEPSRTSADIVALAPATGGGAAKGLDPLDDLFPRVEIDGLLKGTTILADTKSDAWKARKEALEMLQALLDQGANKRLKSTIGEIAQVLKARVLDTNKAVQSLALDIVARIATGMGKPFEKQNKLFVVPVATVLSDQKAPIRAAAIQTLTAMATASEGLDSMVHFLGTALEAVNPTQRASLLGWIADYLKDHPPTSSLDLSNWAATVVSCLDDRSADVRKGAQALLPHLITFVGFDKVMQHTNSLKPASRKTAVPIIQAARDSAAPPLITAPAATTPAKASASKAASSIPANLSPSPPPPSPVPSTAASKLTGVRRKLPQGTNSRPDSRADSVDEPATSRLPGKLGVGGLKRTGASSIAPKGSVVPPPAMVSALPFSSMNMEAKRARLAKDAQRWINEGGTTRKDLADLLLHQMEPHASKDLVAQLFSHDHNAVNDHVSGLTTMHNFFSAAESGDDKFGVPPDDLRAVALACSDLALKYVSIKAHEPQSNLSAKGLEVAEAVLAFLRSVDAQIDDSEALCFLPTLINKLGDAREPVRARVQQIVQMMPKVYAFSRVFDLLLEHGLKSKVAKTRQGALDEISSLLKRNGMSACNQPNKAFPVLGSMIADKDSAVRKSALSALSEVYSLIGEKVWSLVGPLSSKDKTQLEERLRRVAGPSSPGKPVPQTPAHPAQISRLAGTGMRSDSPTSPRPASPAVSGISRFARPGSPARTPRSASPALSQITRPSSPMRPKLPGITVPSAIAGTSNLVAPSSPLSMRPKSMLPSRLGPPKPRPNFGLSSNAATRPEEPSELPYAINANGHSYNNAPSMPSTESVETLVDSAHTYDDAPASDTPDDITITISSILSSDPARSVDALKKIQRILVTKPEDGHASPEYRELAEHTEGLIETITLQMAHVFERPEDLVSDENFRLAKHLIQTLNTFCDHIFLAESLTVDILIPLLEELTLRLLETDESHVTKVKDLSRFINMIILRLFATGRRMSIFRSLFSLLLQIVKPFPSNGTLSDSKEARVAELVLKCVWKLARNIPQDLKDQKLDPVELLPAVEHFLQSVPPNEWRARATNKVPCGDMPLRTIKVIIQHVVAHYGDEVYDFLSASFDDPSATIVYPYVYRILNSSSRAAADLPVRSNNSPPEPIGRPYSAASSRPISPAGSSANQQQSSPSHRTSPSVSSHNGFSPPVEEPDPEAQLITIINHISSETTGAMHKEGITELHQFLKNYPHKRPRVEKLLETTGPAFRKYINRALASRAAEDMERTAAVASTLSKLESNGHESPVPGSPAQSRGEMSPQSSHHTSDPPAEDRLHQLHGIFHYSRASTTSNGSSQSAARPRISES</sequence>
<dbReference type="FunFam" id="1.25.10.10:FF:000063">
    <property type="entry name" value="Putative cytoskeleton-associated protein 5"/>
    <property type="match status" value="1"/>
</dbReference>
<feature type="region of interest" description="Disordered" evidence="7">
    <location>
        <begin position="234"/>
        <end position="279"/>
    </location>
</feature>
<dbReference type="GO" id="GO:0044732">
    <property type="term" value="C:mitotic spindle pole body"/>
    <property type="evidence" value="ECO:0007669"/>
    <property type="project" value="UniProtKB-ARBA"/>
</dbReference>
<feature type="compositionally biased region" description="Low complexity" evidence="7">
    <location>
        <begin position="2017"/>
        <end position="2030"/>
    </location>
</feature>
<reference evidence="9 10" key="1">
    <citation type="submission" date="2014-04" db="EMBL/GenBank/DDBJ databases">
        <authorList>
            <consortium name="DOE Joint Genome Institute"/>
            <person name="Kuo A."/>
            <person name="Ruytinx J."/>
            <person name="Rineau F."/>
            <person name="Colpaert J."/>
            <person name="Kohler A."/>
            <person name="Nagy L.G."/>
            <person name="Floudas D."/>
            <person name="Copeland A."/>
            <person name="Barry K.W."/>
            <person name="Cichocki N."/>
            <person name="Veneault-Fourrey C."/>
            <person name="LaButti K."/>
            <person name="Lindquist E.A."/>
            <person name="Lipzen A."/>
            <person name="Lundell T."/>
            <person name="Morin E."/>
            <person name="Murat C."/>
            <person name="Sun H."/>
            <person name="Tunlid A."/>
            <person name="Henrissat B."/>
            <person name="Grigoriev I.V."/>
            <person name="Hibbett D.S."/>
            <person name="Martin F."/>
            <person name="Nordberg H.P."/>
            <person name="Cantor M.N."/>
            <person name="Hua S.X."/>
        </authorList>
    </citation>
    <scope>NUCLEOTIDE SEQUENCE [LARGE SCALE GENOMIC DNA]</scope>
    <source>
        <strain evidence="9 10">UH-Slu-Lm8-n1</strain>
    </source>
</reference>
<accession>A0A0D0AR89</accession>
<evidence type="ECO:0000256" key="7">
    <source>
        <dbReference type="SAM" id="MobiDB-lite"/>
    </source>
</evidence>
<feature type="compositionally biased region" description="Basic and acidic residues" evidence="7">
    <location>
        <begin position="2150"/>
        <end position="2161"/>
    </location>
</feature>
<dbReference type="GO" id="GO:0000022">
    <property type="term" value="P:mitotic spindle elongation"/>
    <property type="evidence" value="ECO:0007669"/>
    <property type="project" value="UniProtKB-ARBA"/>
</dbReference>
<feature type="compositionally biased region" description="Acidic residues" evidence="7">
    <location>
        <begin position="259"/>
        <end position="275"/>
    </location>
</feature>
<dbReference type="EMBL" id="KN835300">
    <property type="protein sequence ID" value="KIK40514.1"/>
    <property type="molecule type" value="Genomic_DNA"/>
</dbReference>
<feature type="compositionally biased region" description="Low complexity" evidence="7">
    <location>
        <begin position="516"/>
        <end position="525"/>
    </location>
</feature>
<feature type="compositionally biased region" description="Low complexity" evidence="7">
    <location>
        <begin position="1136"/>
        <end position="1150"/>
    </location>
</feature>
<dbReference type="GO" id="GO:0005881">
    <property type="term" value="C:cytoplasmic microtubule"/>
    <property type="evidence" value="ECO:0007669"/>
    <property type="project" value="UniProtKB-ARBA"/>
</dbReference>
<feature type="region of interest" description="Disordered" evidence="7">
    <location>
        <begin position="1980"/>
        <end position="2040"/>
    </location>
</feature>
<evidence type="ECO:0000256" key="2">
    <source>
        <dbReference type="ARBA" id="ARBA00022490"/>
    </source>
</evidence>
<dbReference type="GO" id="GO:0051010">
    <property type="term" value="F:microtubule plus-end binding"/>
    <property type="evidence" value="ECO:0007669"/>
    <property type="project" value="InterPro"/>
</dbReference>
<dbReference type="GO" id="GO:0030951">
    <property type="term" value="P:establishment or maintenance of microtubule cytoskeleton polarity"/>
    <property type="evidence" value="ECO:0007669"/>
    <property type="project" value="InterPro"/>
</dbReference>
<dbReference type="Pfam" id="PF21041">
    <property type="entry name" value="XMAP215_CLASP_TOG"/>
    <property type="match status" value="5"/>
</dbReference>
<feature type="domain" description="TOG" evidence="8">
    <location>
        <begin position="280"/>
        <end position="515"/>
    </location>
</feature>
<dbReference type="SMART" id="SM01349">
    <property type="entry name" value="TOG"/>
    <property type="match status" value="5"/>
</dbReference>
<evidence type="ECO:0000256" key="1">
    <source>
        <dbReference type="ARBA" id="ARBA00004245"/>
    </source>
</evidence>
<reference evidence="10" key="2">
    <citation type="submission" date="2015-01" db="EMBL/GenBank/DDBJ databases">
        <title>Evolutionary Origins and Diversification of the Mycorrhizal Mutualists.</title>
        <authorList>
            <consortium name="DOE Joint Genome Institute"/>
            <consortium name="Mycorrhizal Genomics Consortium"/>
            <person name="Kohler A."/>
            <person name="Kuo A."/>
            <person name="Nagy L.G."/>
            <person name="Floudas D."/>
            <person name="Copeland A."/>
            <person name="Barry K.W."/>
            <person name="Cichocki N."/>
            <person name="Veneault-Fourrey C."/>
            <person name="LaButti K."/>
            <person name="Lindquist E.A."/>
            <person name="Lipzen A."/>
            <person name="Lundell T."/>
            <person name="Morin E."/>
            <person name="Murat C."/>
            <person name="Riley R."/>
            <person name="Ohm R."/>
            <person name="Sun H."/>
            <person name="Tunlid A."/>
            <person name="Henrissat B."/>
            <person name="Grigoriev I.V."/>
            <person name="Hibbett D.S."/>
            <person name="Martin F."/>
        </authorList>
    </citation>
    <scope>NUCLEOTIDE SEQUENCE [LARGE SCALE GENOMIC DNA]</scope>
    <source>
        <strain evidence="10">UH-Slu-Lm8-n1</strain>
    </source>
</reference>
<dbReference type="FunFam" id="1.25.10.10:FF:000068">
    <property type="entry name" value="cytoskeleton-associated protein 5 isoform X1"/>
    <property type="match status" value="1"/>
</dbReference>
<dbReference type="GO" id="GO:0061863">
    <property type="term" value="F:microtubule plus end polymerase"/>
    <property type="evidence" value="ECO:0007669"/>
    <property type="project" value="InterPro"/>
</dbReference>
<feature type="region of interest" description="Disordered" evidence="7">
    <location>
        <begin position="1507"/>
        <end position="1590"/>
    </location>
</feature>
<dbReference type="InterPro" id="IPR016024">
    <property type="entry name" value="ARM-type_fold"/>
</dbReference>
<evidence type="ECO:0000256" key="6">
    <source>
        <dbReference type="PROSITE-ProRule" id="PRU00103"/>
    </source>
</evidence>
<evidence type="ECO:0000313" key="9">
    <source>
        <dbReference type="EMBL" id="KIK40514.1"/>
    </source>
</evidence>
<dbReference type="InterPro" id="IPR034085">
    <property type="entry name" value="TOG"/>
</dbReference>
<dbReference type="InParanoid" id="A0A0D0AR89"/>
<comment type="similarity">
    <text evidence="5">Belongs to the TOG/XMAP215 family.</text>
</comment>
<feature type="domain" description="TOG" evidence="8">
    <location>
        <begin position="887"/>
        <end position="1122"/>
    </location>
</feature>
<feature type="domain" description="TOG" evidence="8">
    <location>
        <begin position="625"/>
        <end position="858"/>
    </location>
</feature>
<keyword evidence="3" id="KW-0677">Repeat</keyword>
<protein>
    <recommendedName>
        <fullName evidence="8">TOG domain-containing protein</fullName>
    </recommendedName>
</protein>
<feature type="compositionally biased region" description="Polar residues" evidence="7">
    <location>
        <begin position="1999"/>
        <end position="2016"/>
    </location>
</feature>
<keyword evidence="4" id="KW-0206">Cytoskeleton</keyword>
<dbReference type="SUPFAM" id="SSF48371">
    <property type="entry name" value="ARM repeat"/>
    <property type="match status" value="3"/>
</dbReference>
<dbReference type="GO" id="GO:0046785">
    <property type="term" value="P:microtubule polymerization"/>
    <property type="evidence" value="ECO:0007669"/>
    <property type="project" value="InterPro"/>
</dbReference>
<comment type="subcellular location">
    <subcellularLocation>
        <location evidence="1">Cytoplasm</location>
        <location evidence="1">Cytoskeleton</location>
    </subcellularLocation>
</comment>
<dbReference type="GO" id="GO:0051315">
    <property type="term" value="P:attachment of mitotic spindle microtubules to kinetochore"/>
    <property type="evidence" value="ECO:0007669"/>
    <property type="project" value="UniProtKB-ARBA"/>
</dbReference>
<name>A0A0D0AR89_9AGAM</name>
<feature type="compositionally biased region" description="Polar residues" evidence="7">
    <location>
        <begin position="1570"/>
        <end position="1583"/>
    </location>
</feature>
<feature type="compositionally biased region" description="Polar residues" evidence="7">
    <location>
        <begin position="1656"/>
        <end position="1672"/>
    </location>
</feature>
<dbReference type="STRING" id="930992.A0A0D0AR89"/>
<dbReference type="Proteomes" id="UP000054485">
    <property type="component" value="Unassembled WGS sequence"/>
</dbReference>
<dbReference type="GO" id="GO:1990498">
    <property type="term" value="C:mitotic spindle microtubule"/>
    <property type="evidence" value="ECO:0007669"/>
    <property type="project" value="UniProtKB-ARBA"/>
</dbReference>
<keyword evidence="2" id="KW-0963">Cytoplasm</keyword>
<dbReference type="FunFam" id="1.25.10.10:FF:000019">
    <property type="entry name" value="Cytoskeleton-associated protein 5"/>
    <property type="match status" value="1"/>
</dbReference>
<evidence type="ECO:0000313" key="10">
    <source>
        <dbReference type="Proteomes" id="UP000054485"/>
    </source>
</evidence>
<dbReference type="Gene3D" id="1.25.10.10">
    <property type="entry name" value="Leucine-rich Repeat Variant"/>
    <property type="match status" value="5"/>
</dbReference>
<feature type="region of interest" description="Disordered" evidence="7">
    <location>
        <begin position="1136"/>
        <end position="1217"/>
    </location>
</feature>
<dbReference type="InterPro" id="IPR011989">
    <property type="entry name" value="ARM-like"/>
</dbReference>
<keyword evidence="10" id="KW-1185">Reference proteome</keyword>
<dbReference type="InterPro" id="IPR045110">
    <property type="entry name" value="XMAP215"/>
</dbReference>
<feature type="compositionally biased region" description="Basic and acidic residues" evidence="7">
    <location>
        <begin position="245"/>
        <end position="254"/>
    </location>
</feature>
<evidence type="ECO:0000259" key="8">
    <source>
        <dbReference type="SMART" id="SM01349"/>
    </source>
</evidence>
<dbReference type="HOGENOM" id="CLU_000539_0_0_1"/>
<dbReference type="PANTHER" id="PTHR12609">
    <property type="entry name" value="MICROTUBULE ASSOCIATED PROTEIN XMAP215"/>
    <property type="match status" value="1"/>
</dbReference>
<evidence type="ECO:0000256" key="5">
    <source>
        <dbReference type="ARBA" id="ARBA00025722"/>
    </source>
</evidence>
<feature type="region of interest" description="Disordered" evidence="7">
    <location>
        <begin position="516"/>
        <end position="592"/>
    </location>
</feature>
<feature type="compositionally biased region" description="Low complexity" evidence="7">
    <location>
        <begin position="574"/>
        <end position="592"/>
    </location>
</feature>
<dbReference type="GO" id="GO:1990571">
    <property type="term" value="P:meiotic centromere clustering"/>
    <property type="evidence" value="ECO:0007669"/>
    <property type="project" value="UniProtKB-ARBA"/>
</dbReference>
<evidence type="ECO:0000256" key="3">
    <source>
        <dbReference type="ARBA" id="ARBA00022737"/>
    </source>
</evidence>
<dbReference type="InterPro" id="IPR021133">
    <property type="entry name" value="HEAT_type_2"/>
</dbReference>
<feature type="domain" description="TOG" evidence="8">
    <location>
        <begin position="1264"/>
        <end position="1516"/>
    </location>
</feature>
<feature type="domain" description="TOG" evidence="8">
    <location>
        <begin position="2"/>
        <end position="236"/>
    </location>
</feature>
<dbReference type="InterPro" id="IPR048491">
    <property type="entry name" value="XMAP215_CLASP_TOG"/>
</dbReference>
<feature type="repeat" description="HEAT" evidence="6">
    <location>
        <begin position="1454"/>
        <end position="1488"/>
    </location>
</feature>
<evidence type="ECO:0000256" key="4">
    <source>
        <dbReference type="ARBA" id="ARBA00023212"/>
    </source>
</evidence>
<feature type="compositionally biased region" description="Polar residues" evidence="7">
    <location>
        <begin position="2171"/>
        <end position="2183"/>
    </location>
</feature>
<gene>
    <name evidence="9" type="ORF">CY34DRAFT_262158</name>
</gene>
<proteinExistence type="inferred from homology"/>